<dbReference type="PANTHER" id="PTHR12461">
    <property type="entry name" value="HYPOXIA-INDUCIBLE FACTOR 1 ALPHA INHIBITOR-RELATED"/>
    <property type="match status" value="1"/>
</dbReference>
<evidence type="ECO:0000259" key="1">
    <source>
        <dbReference type="PROSITE" id="PS51184"/>
    </source>
</evidence>
<gene>
    <name evidence="2" type="ORF">LVJ94_21295</name>
</gene>
<keyword evidence="3" id="KW-1185">Reference proteome</keyword>
<organism evidence="2 3">
    <name type="scientific">Pendulispora rubella</name>
    <dbReference type="NCBI Taxonomy" id="2741070"/>
    <lineage>
        <taxon>Bacteria</taxon>
        <taxon>Pseudomonadati</taxon>
        <taxon>Myxococcota</taxon>
        <taxon>Myxococcia</taxon>
        <taxon>Myxococcales</taxon>
        <taxon>Sorangiineae</taxon>
        <taxon>Pendulisporaceae</taxon>
        <taxon>Pendulispora</taxon>
    </lineage>
</organism>
<feature type="domain" description="JmjC" evidence="1">
    <location>
        <begin position="126"/>
        <end position="277"/>
    </location>
</feature>
<dbReference type="SMART" id="SM00558">
    <property type="entry name" value="JmjC"/>
    <property type="match status" value="1"/>
</dbReference>
<accession>A0ABZ2LG79</accession>
<reference evidence="2" key="1">
    <citation type="submission" date="2021-12" db="EMBL/GenBank/DDBJ databases">
        <title>Discovery of the Pendulisporaceae a myxobacterial family with distinct sporulation behavior and unique specialized metabolism.</title>
        <authorList>
            <person name="Garcia R."/>
            <person name="Popoff A."/>
            <person name="Bader C.D."/>
            <person name="Loehr J."/>
            <person name="Walesch S."/>
            <person name="Walt C."/>
            <person name="Boldt J."/>
            <person name="Bunk B."/>
            <person name="Haeckl F.J.F.P.J."/>
            <person name="Gunesch A.P."/>
            <person name="Birkelbach J."/>
            <person name="Nuebel U."/>
            <person name="Pietschmann T."/>
            <person name="Bach T."/>
            <person name="Mueller R."/>
        </authorList>
    </citation>
    <scope>NUCLEOTIDE SEQUENCE</scope>
    <source>
        <strain evidence="2">MSr11367</strain>
    </source>
</reference>
<dbReference type="InterPro" id="IPR003347">
    <property type="entry name" value="JmjC_dom"/>
</dbReference>
<dbReference type="Proteomes" id="UP001374803">
    <property type="component" value="Chromosome"/>
</dbReference>
<dbReference type="SUPFAM" id="SSF51197">
    <property type="entry name" value="Clavaminate synthase-like"/>
    <property type="match status" value="1"/>
</dbReference>
<dbReference type="RefSeq" id="WP_394839425.1">
    <property type="nucleotide sequence ID" value="NZ_CP089929.1"/>
</dbReference>
<proteinExistence type="predicted"/>
<dbReference type="PROSITE" id="PS51184">
    <property type="entry name" value="JMJC"/>
    <property type="match status" value="1"/>
</dbReference>
<evidence type="ECO:0000313" key="3">
    <source>
        <dbReference type="Proteomes" id="UP001374803"/>
    </source>
</evidence>
<name>A0ABZ2LG79_9BACT</name>
<evidence type="ECO:0000313" key="2">
    <source>
        <dbReference type="EMBL" id="WXB09752.1"/>
    </source>
</evidence>
<dbReference type="Gene3D" id="2.60.120.650">
    <property type="entry name" value="Cupin"/>
    <property type="match status" value="1"/>
</dbReference>
<protein>
    <submittedName>
        <fullName evidence="2">Cupin-like domain-containing protein</fullName>
    </submittedName>
</protein>
<dbReference type="InterPro" id="IPR041667">
    <property type="entry name" value="Cupin_8"/>
</dbReference>
<dbReference type="EMBL" id="CP089983">
    <property type="protein sequence ID" value="WXB09752.1"/>
    <property type="molecule type" value="Genomic_DNA"/>
</dbReference>
<dbReference type="Pfam" id="PF13621">
    <property type="entry name" value="Cupin_8"/>
    <property type="match status" value="1"/>
</dbReference>
<sequence length="305" mass="35179">MVRTLKDWPVIADQIERRPLMASAEEFAKEYGNLRTGRPVVLTGVPLPPSYTERLSDEGLRRTLGDVMLPVMVAAEGQFATGTGPWDPKKFRIVEMTLSEYFDRLQGKRPDPILAEGERCYIYQCPPNKLGTLLEDLPLSHLIPAEANVVNRYTWMGEGTITVAHYDTEENFLLQLRGKKRVLLFSPADHDNLYFNRNGTVHDRHTRVDFTKVDDEQFPNFRKARAYETVLEPGEMLYIPICWLHHIETPTFGISVNTWWMTPELLKIHYAFDTLCGEIDKGVRPEVQRMCLQVMQDRIFNPVNP</sequence>
<dbReference type="PANTHER" id="PTHR12461:SF105">
    <property type="entry name" value="HYPOXIA-INDUCIBLE FACTOR 1-ALPHA INHIBITOR"/>
    <property type="match status" value="1"/>
</dbReference>